<evidence type="ECO:0000313" key="9">
    <source>
        <dbReference type="Proteomes" id="UP000585609"/>
    </source>
</evidence>
<dbReference type="Proteomes" id="UP000588083">
    <property type="component" value="Unassembled WGS sequence"/>
</dbReference>
<feature type="domain" description="Bacterial type II secretion system protein E" evidence="2">
    <location>
        <begin position="97"/>
        <end position="376"/>
    </location>
</feature>
<reference evidence="7 8" key="1">
    <citation type="journal article" date="2020" name="Front. Microbiol.">
        <title>Single-cell genomics of novel Actinobacteria with the Wood-Ljungdahl pathway discovered in a serpentinizing system.</title>
        <authorList>
            <person name="Merino N."/>
            <person name="Kawai M."/>
            <person name="Boyd E.S."/>
            <person name="Colman D.R."/>
            <person name="McGlynn S.E."/>
            <person name="Nealson K.H."/>
            <person name="Kurokawa K."/>
            <person name="Hongoh Y."/>
        </authorList>
    </citation>
    <scope>NUCLEOTIDE SEQUENCE [LARGE SCALE GENOMIC DNA]</scope>
    <source>
        <strain evidence="3 8">S03</strain>
        <strain evidence="4 9">S09_30</strain>
        <strain evidence="5 10">S34</strain>
        <strain evidence="6 7">S47</strain>
    </source>
</reference>
<accession>A0A6V8NTD8</accession>
<proteinExistence type="inferred from homology"/>
<dbReference type="Gene3D" id="3.30.450.380">
    <property type="match status" value="1"/>
</dbReference>
<sequence length="450" mass="50469">MELQERLQKIHRLENGMKAKAVEARGRERIVAAVKRRVHLRLIEEMTGALAKKEVSDAELRIRVSKEASRILTDDGTPITTEEKRRIIADIIDDVVGYGPIECFLEDPEVTEIMVNDPYTIYVEKDGKIYPTDKAFLDEVHLMRIIDKIVARVGRRVDESVPMVDARLPDGSRVNVIIPPLALDGPVLTVRKFSHHPFTIQDLVEMGTLTQKAANFLNACVRGRLDILTSGGTGTGKTTILNVLSSFIPGDQRIITIEDAAELQFHQRHVIRLESRPPNIEGKGQVSIRDLVRNALRMRPDRIIVGEVRGGEALDMLQAMNTGHDGSLSTVHANSPRDVLSRLETMVLMAGLDLPVRAIREQISSAIDLIVHLNRLKDGTRRVVSVTEVLGMEGDVITLQDLFLFDFAMGMDSTGRYRGRLKSTGLRPHFMEKLRNYGIDISPEVFEREI</sequence>
<evidence type="ECO:0000313" key="7">
    <source>
        <dbReference type="Proteomes" id="UP000569018"/>
    </source>
</evidence>
<dbReference type="SUPFAM" id="SSF52540">
    <property type="entry name" value="P-loop containing nucleoside triphosphate hydrolases"/>
    <property type="match status" value="1"/>
</dbReference>
<keyword evidence="10" id="KW-1185">Reference proteome</keyword>
<dbReference type="Pfam" id="PF00437">
    <property type="entry name" value="T2SSE"/>
    <property type="match status" value="1"/>
</dbReference>
<evidence type="ECO:0000313" key="3">
    <source>
        <dbReference type="EMBL" id="GFP18829.1"/>
    </source>
</evidence>
<dbReference type="Gene3D" id="3.40.50.300">
    <property type="entry name" value="P-loop containing nucleotide triphosphate hydrolases"/>
    <property type="match status" value="1"/>
</dbReference>
<dbReference type="PANTHER" id="PTHR30486">
    <property type="entry name" value="TWITCHING MOTILITY PROTEIN PILT"/>
    <property type="match status" value="1"/>
</dbReference>
<protein>
    <submittedName>
        <fullName evidence="4">Pilus assembly protein CpaF</fullName>
    </submittedName>
</protein>
<dbReference type="EMBL" id="BLRZ01000016">
    <property type="protein sequence ID" value="GFP29608.1"/>
    <property type="molecule type" value="Genomic_DNA"/>
</dbReference>
<dbReference type="EMBL" id="BLRU01000016">
    <property type="protein sequence ID" value="GFP18829.1"/>
    <property type="molecule type" value="Genomic_DNA"/>
</dbReference>
<dbReference type="EMBL" id="BLSD01000035">
    <property type="protein sequence ID" value="GFP39171.1"/>
    <property type="molecule type" value="Genomic_DNA"/>
</dbReference>
<evidence type="ECO:0000313" key="6">
    <source>
        <dbReference type="EMBL" id="GFP39171.1"/>
    </source>
</evidence>
<evidence type="ECO:0000313" key="5">
    <source>
        <dbReference type="EMBL" id="GFP29608.1"/>
    </source>
</evidence>
<evidence type="ECO:0000313" key="8">
    <source>
        <dbReference type="Proteomes" id="UP000574717"/>
    </source>
</evidence>
<dbReference type="EMBL" id="BLRW01000008">
    <property type="protein sequence ID" value="GFP22660.1"/>
    <property type="molecule type" value="Genomic_DNA"/>
</dbReference>
<name>A0A6V8NTD8_9ACTN</name>
<dbReference type="GO" id="GO:0016887">
    <property type="term" value="F:ATP hydrolysis activity"/>
    <property type="evidence" value="ECO:0007669"/>
    <property type="project" value="InterPro"/>
</dbReference>
<dbReference type="PANTHER" id="PTHR30486:SF15">
    <property type="entry name" value="TYPE II_IV SECRETION SYSTEM ATPASE"/>
    <property type="match status" value="1"/>
</dbReference>
<dbReference type="InterPro" id="IPR050921">
    <property type="entry name" value="T4SS_GSP_E_ATPase"/>
</dbReference>
<dbReference type="RefSeq" id="WP_176235584.1">
    <property type="nucleotide sequence ID" value="NZ_BLRU01000016.1"/>
</dbReference>
<gene>
    <name evidence="3" type="ORF">HKBW3S03_00334</name>
    <name evidence="4" type="ORF">HKBW3S09_00128</name>
    <name evidence="5" type="ORF">HKBW3S34_00528</name>
    <name evidence="6" type="ORF">HKBW3S47_00871</name>
</gene>
<comment type="caution">
    <text evidence="4">The sequence shown here is derived from an EMBL/GenBank/DDBJ whole genome shotgun (WGS) entry which is preliminary data.</text>
</comment>
<dbReference type="InterPro" id="IPR001482">
    <property type="entry name" value="T2SS/T4SS_dom"/>
</dbReference>
<evidence type="ECO:0000259" key="2">
    <source>
        <dbReference type="Pfam" id="PF00437"/>
    </source>
</evidence>
<dbReference type="Proteomes" id="UP000585609">
    <property type="component" value="Unassembled WGS sequence"/>
</dbReference>
<dbReference type="Proteomes" id="UP000569018">
    <property type="component" value="Unassembled WGS sequence"/>
</dbReference>
<evidence type="ECO:0000313" key="4">
    <source>
        <dbReference type="EMBL" id="GFP22660.1"/>
    </source>
</evidence>
<evidence type="ECO:0000313" key="10">
    <source>
        <dbReference type="Proteomes" id="UP000588083"/>
    </source>
</evidence>
<dbReference type="Proteomes" id="UP000574717">
    <property type="component" value="Unassembled WGS sequence"/>
</dbReference>
<dbReference type="AlphaFoldDB" id="A0A6V8NTD8"/>
<comment type="similarity">
    <text evidence="1">Belongs to the GSP E family.</text>
</comment>
<organism evidence="4 9">
    <name type="scientific">Candidatus Hakubella thermalkaliphila</name>
    <dbReference type="NCBI Taxonomy" id="2754717"/>
    <lineage>
        <taxon>Bacteria</taxon>
        <taxon>Bacillati</taxon>
        <taxon>Actinomycetota</taxon>
        <taxon>Actinomycetota incertae sedis</taxon>
        <taxon>Candidatus Hakubellales</taxon>
        <taxon>Candidatus Hakubellaceae</taxon>
        <taxon>Candidatus Hakubella</taxon>
    </lineage>
</organism>
<dbReference type="CDD" id="cd01130">
    <property type="entry name" value="VirB11-like_ATPase"/>
    <property type="match status" value="1"/>
</dbReference>
<evidence type="ECO:0000256" key="1">
    <source>
        <dbReference type="ARBA" id="ARBA00006611"/>
    </source>
</evidence>
<dbReference type="InterPro" id="IPR027417">
    <property type="entry name" value="P-loop_NTPase"/>
</dbReference>